<evidence type="ECO:0000256" key="2">
    <source>
        <dbReference type="ARBA" id="ARBA00007362"/>
    </source>
</evidence>
<comment type="subcellular location">
    <subcellularLocation>
        <location evidence="1">Cell membrane</location>
        <topology evidence="1">Multi-pass membrane protein</topology>
    </subcellularLocation>
</comment>
<evidence type="ECO:0000256" key="5">
    <source>
        <dbReference type="ARBA" id="ARBA00022989"/>
    </source>
</evidence>
<name>A0A849HFH1_9MICO</name>
<feature type="domain" description="EamA" evidence="9">
    <location>
        <begin position="10"/>
        <end position="145"/>
    </location>
</feature>
<evidence type="ECO:0000256" key="1">
    <source>
        <dbReference type="ARBA" id="ARBA00004651"/>
    </source>
</evidence>
<evidence type="ECO:0000256" key="6">
    <source>
        <dbReference type="ARBA" id="ARBA00023136"/>
    </source>
</evidence>
<evidence type="ECO:0000256" key="3">
    <source>
        <dbReference type="ARBA" id="ARBA00022475"/>
    </source>
</evidence>
<feature type="transmembrane region" description="Helical" evidence="8">
    <location>
        <begin position="281"/>
        <end position="299"/>
    </location>
</feature>
<proteinExistence type="inferred from homology"/>
<evidence type="ECO:0000256" key="8">
    <source>
        <dbReference type="SAM" id="Phobius"/>
    </source>
</evidence>
<dbReference type="PANTHER" id="PTHR42920">
    <property type="entry name" value="OS03G0707200 PROTEIN-RELATED"/>
    <property type="match status" value="1"/>
</dbReference>
<feature type="transmembrane region" description="Helical" evidence="8">
    <location>
        <begin position="157"/>
        <end position="177"/>
    </location>
</feature>
<evidence type="ECO:0000313" key="11">
    <source>
        <dbReference type="Proteomes" id="UP000588586"/>
    </source>
</evidence>
<feature type="transmembrane region" description="Helical" evidence="8">
    <location>
        <begin position="255"/>
        <end position="275"/>
    </location>
</feature>
<keyword evidence="5 8" id="KW-1133">Transmembrane helix</keyword>
<dbReference type="EMBL" id="JABEPQ010000002">
    <property type="protein sequence ID" value="NNM46685.1"/>
    <property type="molecule type" value="Genomic_DNA"/>
</dbReference>
<evidence type="ECO:0000256" key="7">
    <source>
        <dbReference type="SAM" id="MobiDB-lite"/>
    </source>
</evidence>
<dbReference type="GO" id="GO:0005886">
    <property type="term" value="C:plasma membrane"/>
    <property type="evidence" value="ECO:0007669"/>
    <property type="project" value="UniProtKB-SubCell"/>
</dbReference>
<feature type="transmembrane region" description="Helical" evidence="8">
    <location>
        <begin position="73"/>
        <end position="94"/>
    </location>
</feature>
<dbReference type="InterPro" id="IPR051258">
    <property type="entry name" value="Diverse_Substrate_Transporter"/>
</dbReference>
<comment type="similarity">
    <text evidence="2">Belongs to the EamA transporter family.</text>
</comment>
<dbReference type="Proteomes" id="UP000588586">
    <property type="component" value="Unassembled WGS sequence"/>
</dbReference>
<feature type="transmembrane region" description="Helical" evidence="8">
    <location>
        <begin position="184"/>
        <end position="203"/>
    </location>
</feature>
<feature type="transmembrane region" description="Helical" evidence="8">
    <location>
        <begin position="127"/>
        <end position="145"/>
    </location>
</feature>
<keyword evidence="4 8" id="KW-0812">Transmembrane</keyword>
<keyword evidence="6 8" id="KW-0472">Membrane</keyword>
<dbReference type="RefSeq" id="WP_171243754.1">
    <property type="nucleotide sequence ID" value="NZ_JABEPQ010000002.1"/>
</dbReference>
<dbReference type="Pfam" id="PF00892">
    <property type="entry name" value="EamA"/>
    <property type="match status" value="2"/>
</dbReference>
<feature type="region of interest" description="Disordered" evidence="7">
    <location>
        <begin position="308"/>
        <end position="334"/>
    </location>
</feature>
<feature type="transmembrane region" description="Helical" evidence="8">
    <location>
        <begin position="100"/>
        <end position="120"/>
    </location>
</feature>
<comment type="caution">
    <text evidence="10">The sequence shown here is derived from an EMBL/GenBank/DDBJ whole genome shotgun (WGS) entry which is preliminary data.</text>
</comment>
<dbReference type="AlphaFoldDB" id="A0A849HFH1"/>
<dbReference type="InterPro" id="IPR037185">
    <property type="entry name" value="EmrE-like"/>
</dbReference>
<evidence type="ECO:0000256" key="4">
    <source>
        <dbReference type="ARBA" id="ARBA00022692"/>
    </source>
</evidence>
<evidence type="ECO:0000259" key="9">
    <source>
        <dbReference type="Pfam" id="PF00892"/>
    </source>
</evidence>
<feature type="transmembrane region" description="Helical" evidence="8">
    <location>
        <begin position="223"/>
        <end position="243"/>
    </location>
</feature>
<dbReference type="InterPro" id="IPR000620">
    <property type="entry name" value="EamA_dom"/>
</dbReference>
<sequence length="334" mass="34583">MQTSSRATAMGLWFALASAATFATSGPFAKSLLVEGWSSGAIVLLRVAGAALALAVPTALAMRGRWHLLRRNVWHVLAYGAIAVAGCQVSYFYAVQRLDVGVALLLEYLGVVLVVLFVWATTRRAPAALTGVGVLLAILGLVFVLDLTGQSRPDLVGVMWGLVAATGLATYFVVAAHESDLPPLALAGLGLAVGAVALAVLGAVRILPMTFVATDVTMRGTTFPWWAAILELALVAAAAAYLLGTFAARRLGSTIASFVGLTEVLFAVLFAWLLLGELPGLMQLAGGLLILGGVVAVRAGELRRARADEANAAAEDPGGRDHDDTDFPLPAGVA</sequence>
<dbReference type="SUPFAM" id="SSF103481">
    <property type="entry name" value="Multidrug resistance efflux transporter EmrE"/>
    <property type="match status" value="2"/>
</dbReference>
<organism evidence="10 11">
    <name type="scientific">Knoellia koreensis</name>
    <dbReference type="NCBI Taxonomy" id="2730921"/>
    <lineage>
        <taxon>Bacteria</taxon>
        <taxon>Bacillati</taxon>
        <taxon>Actinomycetota</taxon>
        <taxon>Actinomycetes</taxon>
        <taxon>Micrococcales</taxon>
        <taxon>Intrasporangiaceae</taxon>
        <taxon>Knoellia</taxon>
    </lineage>
</organism>
<protein>
    <submittedName>
        <fullName evidence="10">DMT family transporter</fullName>
    </submittedName>
</protein>
<feature type="transmembrane region" description="Helical" evidence="8">
    <location>
        <begin position="41"/>
        <end position="61"/>
    </location>
</feature>
<dbReference type="PANTHER" id="PTHR42920:SF5">
    <property type="entry name" value="EAMA DOMAIN-CONTAINING PROTEIN"/>
    <property type="match status" value="1"/>
</dbReference>
<feature type="domain" description="EamA" evidence="9">
    <location>
        <begin position="156"/>
        <end position="297"/>
    </location>
</feature>
<evidence type="ECO:0000313" key="10">
    <source>
        <dbReference type="EMBL" id="NNM46685.1"/>
    </source>
</evidence>
<accession>A0A849HFH1</accession>
<keyword evidence="3" id="KW-1003">Cell membrane</keyword>
<reference evidence="10 11" key="1">
    <citation type="submission" date="2020-04" db="EMBL/GenBank/DDBJ databases">
        <title>Knoellia sp. isolate from air conditioner.</title>
        <authorList>
            <person name="Chea S."/>
            <person name="Kim D.-U."/>
        </authorList>
    </citation>
    <scope>NUCLEOTIDE SEQUENCE [LARGE SCALE GENOMIC DNA]</scope>
    <source>
        <strain evidence="10 11">DB2414S</strain>
    </source>
</reference>
<keyword evidence="11" id="KW-1185">Reference proteome</keyword>
<gene>
    <name evidence="10" type="ORF">HJG52_11785</name>
</gene>